<keyword evidence="8" id="KW-1185">Reference proteome</keyword>
<dbReference type="RefSeq" id="WP_009720433.1">
    <property type="nucleotide sequence ID" value="NZ_GG657754.1"/>
</dbReference>
<dbReference type="Gene3D" id="1.20.1250.20">
    <property type="entry name" value="MFS general substrate transporter like domains"/>
    <property type="match status" value="1"/>
</dbReference>
<name>D9WWK9_9ACTN</name>
<evidence type="ECO:0000256" key="1">
    <source>
        <dbReference type="ARBA" id="ARBA00004651"/>
    </source>
</evidence>
<feature type="transmembrane region" description="Helical" evidence="6">
    <location>
        <begin position="268"/>
        <end position="287"/>
    </location>
</feature>
<proteinExistence type="predicted"/>
<dbReference type="HOGENOM" id="CLU_034180_13_4_11"/>
<feature type="transmembrane region" description="Helical" evidence="6">
    <location>
        <begin position="320"/>
        <end position="339"/>
    </location>
</feature>
<reference evidence="7 8" key="1">
    <citation type="submission" date="2009-02" db="EMBL/GenBank/DDBJ databases">
        <title>Annotation of Streptomyces hygroscopicus strain ATCC 53653.</title>
        <authorList>
            <consortium name="The Broad Institute Genome Sequencing Platform"/>
            <consortium name="Broad Institute Microbial Sequencing Center"/>
            <person name="Fischbach M."/>
            <person name="Godfrey P."/>
            <person name="Ward D."/>
            <person name="Young S."/>
            <person name="Zeng Q."/>
            <person name="Koehrsen M."/>
            <person name="Alvarado L."/>
            <person name="Berlin A.M."/>
            <person name="Bochicchio J."/>
            <person name="Borenstein D."/>
            <person name="Chapman S.B."/>
            <person name="Chen Z."/>
            <person name="Engels R."/>
            <person name="Freedman E."/>
            <person name="Gellesch M."/>
            <person name="Goldberg J."/>
            <person name="Griggs A."/>
            <person name="Gujja S."/>
            <person name="Heilman E.R."/>
            <person name="Heiman D.I."/>
            <person name="Hepburn T.A."/>
            <person name="Howarth C."/>
            <person name="Jen D."/>
            <person name="Larson L."/>
            <person name="Lewis B."/>
            <person name="Mehta T."/>
            <person name="Park D."/>
            <person name="Pearson M."/>
            <person name="Richards J."/>
            <person name="Roberts A."/>
            <person name="Saif S."/>
            <person name="Shea T.D."/>
            <person name="Shenoy N."/>
            <person name="Sisk P."/>
            <person name="Stolte C."/>
            <person name="Sykes S.N."/>
            <person name="Thomson T."/>
            <person name="Walk T."/>
            <person name="White J."/>
            <person name="Yandava C."/>
            <person name="Straight P."/>
            <person name="Clardy J."/>
            <person name="Hung D."/>
            <person name="Kolter R."/>
            <person name="Mekalanos J."/>
            <person name="Walker S."/>
            <person name="Walsh C.T."/>
            <person name="Wieland-Brown L.C."/>
            <person name="Haas B."/>
            <person name="Nusbaum C."/>
            <person name="Birren B."/>
        </authorList>
    </citation>
    <scope>NUCLEOTIDE SEQUENCE [LARGE SCALE GENOMIC DNA]</scope>
    <source>
        <strain evidence="7 8">ATCC 53653</strain>
    </source>
</reference>
<feature type="transmembrane region" description="Helical" evidence="6">
    <location>
        <begin position="177"/>
        <end position="194"/>
    </location>
</feature>
<dbReference type="InterPro" id="IPR011701">
    <property type="entry name" value="MFS"/>
</dbReference>
<keyword evidence="3 6" id="KW-0812">Transmembrane</keyword>
<feature type="transmembrane region" description="Helical" evidence="6">
    <location>
        <begin position="109"/>
        <end position="133"/>
    </location>
</feature>
<keyword evidence="2" id="KW-1003">Cell membrane</keyword>
<dbReference type="GO" id="GO:0005886">
    <property type="term" value="C:plasma membrane"/>
    <property type="evidence" value="ECO:0007669"/>
    <property type="project" value="UniProtKB-SubCell"/>
</dbReference>
<sequence>MEGGTAKPVPLWADRDFTIFWCGQTLSELGNAFALVALPLLVLDATGSVAQMGLLTAVAGVASIATGLFAGILVDRLPRRQLMIVCDVVRVVLVALIPVSWAMAGPQVWLLYVVMAVAAVFDMVFKVTYVAAVPNLVDAERIIEANGRLTTTNAIAFIVGPMLAGGLSGLLGPTAAIAVNAASFAASALALSLIRFREAAVDKATPPAAAAGWRGAKREFLAGFVFLWRSPVLRWLTVLLTGVSLIGLGMTDVFIYQIREGLGAGDRTVGVVMGVAGAGTVLAAVLIPVLRRAWGFGVCWLGSYTLCGLALGLLSRSTTVWGTTVTVLCYQFGMALAGISSMSLRQAVTPDHLLGRVTSAFWTLHNALAPLGAAGLTALVARFGVRAPLLGSAALFLLIVAVGACTPIRQRAPGVAAG</sequence>
<dbReference type="STRING" id="457427.SSOG_08349"/>
<feature type="transmembrane region" description="Helical" evidence="6">
    <location>
        <begin position="387"/>
        <end position="405"/>
    </location>
</feature>
<evidence type="ECO:0000256" key="4">
    <source>
        <dbReference type="ARBA" id="ARBA00022989"/>
    </source>
</evidence>
<dbReference type="Pfam" id="PF07690">
    <property type="entry name" value="MFS_1"/>
    <property type="match status" value="1"/>
</dbReference>
<evidence type="ECO:0000313" key="8">
    <source>
        <dbReference type="Proteomes" id="UP000003963"/>
    </source>
</evidence>
<dbReference type="PANTHER" id="PTHR23513:SF6">
    <property type="entry name" value="MAJOR FACILITATOR SUPERFAMILY ASSOCIATED DOMAIN-CONTAINING PROTEIN"/>
    <property type="match status" value="1"/>
</dbReference>
<feature type="transmembrane region" description="Helical" evidence="6">
    <location>
        <begin position="49"/>
        <end position="70"/>
    </location>
</feature>
<dbReference type="PANTHER" id="PTHR23513">
    <property type="entry name" value="INTEGRAL MEMBRANE EFFLUX PROTEIN-RELATED"/>
    <property type="match status" value="1"/>
</dbReference>
<dbReference type="OrthoDB" id="9815525at2"/>
<dbReference type="EMBL" id="GG657754">
    <property type="protein sequence ID" value="EFL28635.1"/>
    <property type="molecule type" value="Genomic_DNA"/>
</dbReference>
<accession>D9WWK9</accession>
<evidence type="ECO:0000256" key="6">
    <source>
        <dbReference type="SAM" id="Phobius"/>
    </source>
</evidence>
<feature type="transmembrane region" description="Helical" evidence="6">
    <location>
        <begin position="294"/>
        <end position="314"/>
    </location>
</feature>
<comment type="subcellular location">
    <subcellularLocation>
        <location evidence="1">Cell membrane</location>
        <topology evidence="1">Multi-pass membrane protein</topology>
    </subcellularLocation>
</comment>
<evidence type="ECO:0000256" key="3">
    <source>
        <dbReference type="ARBA" id="ARBA00022692"/>
    </source>
</evidence>
<evidence type="ECO:0000256" key="2">
    <source>
        <dbReference type="ARBA" id="ARBA00022475"/>
    </source>
</evidence>
<feature type="transmembrane region" description="Helical" evidence="6">
    <location>
        <begin position="360"/>
        <end position="381"/>
    </location>
</feature>
<dbReference type="Proteomes" id="UP000003963">
    <property type="component" value="Unassembled WGS sequence"/>
</dbReference>
<organism evidence="7 8">
    <name type="scientific">Streptomyces himastatinicus ATCC 53653</name>
    <dbReference type="NCBI Taxonomy" id="457427"/>
    <lineage>
        <taxon>Bacteria</taxon>
        <taxon>Bacillati</taxon>
        <taxon>Actinomycetota</taxon>
        <taxon>Actinomycetes</taxon>
        <taxon>Kitasatosporales</taxon>
        <taxon>Streptomycetaceae</taxon>
        <taxon>Streptomyces</taxon>
        <taxon>Streptomyces violaceusniger group</taxon>
    </lineage>
</organism>
<dbReference type="CDD" id="cd06173">
    <property type="entry name" value="MFS_MefA_like"/>
    <property type="match status" value="1"/>
</dbReference>
<gene>
    <name evidence="7" type="ORF">SSOG_08349</name>
</gene>
<dbReference type="SUPFAM" id="SSF103473">
    <property type="entry name" value="MFS general substrate transporter"/>
    <property type="match status" value="1"/>
</dbReference>
<evidence type="ECO:0000256" key="5">
    <source>
        <dbReference type="ARBA" id="ARBA00023136"/>
    </source>
</evidence>
<keyword evidence="4 6" id="KW-1133">Transmembrane helix</keyword>
<dbReference type="GO" id="GO:0022857">
    <property type="term" value="F:transmembrane transporter activity"/>
    <property type="evidence" value="ECO:0007669"/>
    <property type="project" value="InterPro"/>
</dbReference>
<dbReference type="InterPro" id="IPR036259">
    <property type="entry name" value="MFS_trans_sf"/>
</dbReference>
<keyword evidence="5 6" id="KW-0472">Membrane</keyword>
<evidence type="ECO:0000313" key="7">
    <source>
        <dbReference type="EMBL" id="EFL28635.1"/>
    </source>
</evidence>
<dbReference type="AlphaFoldDB" id="D9WWK9"/>
<feature type="transmembrane region" description="Helical" evidence="6">
    <location>
        <begin position="82"/>
        <end position="103"/>
    </location>
</feature>
<feature type="transmembrane region" description="Helical" evidence="6">
    <location>
        <begin position="235"/>
        <end position="256"/>
    </location>
</feature>
<protein>
    <submittedName>
        <fullName evidence="7">Putative export protein</fullName>
    </submittedName>
</protein>
<feature type="transmembrane region" description="Helical" evidence="6">
    <location>
        <begin position="154"/>
        <end position="171"/>
    </location>
</feature>